<organism evidence="3 4">
    <name type="scientific">Algoriphagus halophytocola</name>
    <dbReference type="NCBI Taxonomy" id="2991499"/>
    <lineage>
        <taxon>Bacteria</taxon>
        <taxon>Pseudomonadati</taxon>
        <taxon>Bacteroidota</taxon>
        <taxon>Cytophagia</taxon>
        <taxon>Cytophagales</taxon>
        <taxon>Cyclobacteriaceae</taxon>
        <taxon>Algoriphagus</taxon>
    </lineage>
</organism>
<dbReference type="EMBL" id="CP110226">
    <property type="protein sequence ID" value="UZD24177.1"/>
    <property type="molecule type" value="Genomic_DNA"/>
</dbReference>
<comment type="similarity">
    <text evidence="1">Belongs to the UPF0213 family.</text>
</comment>
<protein>
    <submittedName>
        <fullName evidence="3">GIY-YIG nuclease family protein</fullName>
    </submittedName>
</protein>
<sequence>MQKGGAVYIMTNLRHTVLYTGVTNDLLRRVYEHRNKLNPNTFTAKYNLTKLVFFESFHSIEEAILREKQIKGGSRKAKEGLINSLNPEWEDLWDEIKEW</sequence>
<dbReference type="InterPro" id="IPR050190">
    <property type="entry name" value="UPF0213_domain"/>
</dbReference>
<gene>
    <name evidence="3" type="ORF">OM944_06680</name>
</gene>
<name>A0ABY6MK70_9BACT</name>
<dbReference type="InterPro" id="IPR035901">
    <property type="entry name" value="GIY-YIG_endonuc_sf"/>
</dbReference>
<dbReference type="Proteomes" id="UP001163156">
    <property type="component" value="Chromosome"/>
</dbReference>
<dbReference type="PANTHER" id="PTHR34477">
    <property type="entry name" value="UPF0213 PROTEIN YHBQ"/>
    <property type="match status" value="1"/>
</dbReference>
<evidence type="ECO:0000259" key="2">
    <source>
        <dbReference type="PROSITE" id="PS50164"/>
    </source>
</evidence>
<dbReference type="CDD" id="cd10448">
    <property type="entry name" value="GIY-YIG_unchar_3"/>
    <property type="match status" value="1"/>
</dbReference>
<dbReference type="Pfam" id="PF01541">
    <property type="entry name" value="GIY-YIG"/>
    <property type="match status" value="1"/>
</dbReference>
<accession>A0ABY6MK70</accession>
<reference evidence="3" key="1">
    <citation type="submission" date="2022-10" db="EMBL/GenBank/DDBJ databases">
        <title>Algoriphagus sp. a novel bacteria isolate from halophytes salicornia europaea.</title>
        <authorList>
            <person name="Peng Y."/>
            <person name="Jiang L."/>
            <person name="Lee J."/>
        </authorList>
    </citation>
    <scope>NUCLEOTIDE SEQUENCE</scope>
    <source>
        <strain evidence="3">TR-M5</strain>
    </source>
</reference>
<dbReference type="RefSeq" id="WP_264810896.1">
    <property type="nucleotide sequence ID" value="NZ_CP110226.1"/>
</dbReference>
<dbReference type="PROSITE" id="PS50164">
    <property type="entry name" value="GIY_YIG"/>
    <property type="match status" value="1"/>
</dbReference>
<feature type="domain" description="GIY-YIG" evidence="2">
    <location>
        <begin position="3"/>
        <end position="80"/>
    </location>
</feature>
<evidence type="ECO:0000256" key="1">
    <source>
        <dbReference type="ARBA" id="ARBA00007435"/>
    </source>
</evidence>
<evidence type="ECO:0000313" key="3">
    <source>
        <dbReference type="EMBL" id="UZD24177.1"/>
    </source>
</evidence>
<proteinExistence type="inferred from homology"/>
<evidence type="ECO:0000313" key="4">
    <source>
        <dbReference type="Proteomes" id="UP001163156"/>
    </source>
</evidence>
<dbReference type="Gene3D" id="3.40.1440.10">
    <property type="entry name" value="GIY-YIG endonuclease"/>
    <property type="match status" value="1"/>
</dbReference>
<keyword evidence="4" id="KW-1185">Reference proteome</keyword>
<dbReference type="InterPro" id="IPR000305">
    <property type="entry name" value="GIY-YIG_endonuc"/>
</dbReference>
<dbReference type="SUPFAM" id="SSF82771">
    <property type="entry name" value="GIY-YIG endonuclease"/>
    <property type="match status" value="1"/>
</dbReference>
<dbReference type="PANTHER" id="PTHR34477:SF5">
    <property type="entry name" value="BSL5627 PROTEIN"/>
    <property type="match status" value="1"/>
</dbReference>